<dbReference type="RefSeq" id="WP_207859299.1">
    <property type="nucleotide sequence ID" value="NZ_JAFREP010000011.1"/>
</dbReference>
<dbReference type="Proteomes" id="UP000664417">
    <property type="component" value="Unassembled WGS sequence"/>
</dbReference>
<dbReference type="EMBL" id="JAFREP010000011">
    <property type="protein sequence ID" value="MBO1319451.1"/>
    <property type="molecule type" value="Genomic_DNA"/>
</dbReference>
<dbReference type="SUPFAM" id="SSF52743">
    <property type="entry name" value="Subtilisin-like"/>
    <property type="match status" value="1"/>
</dbReference>
<dbReference type="PANTHER" id="PTHR43806:SF11">
    <property type="entry name" value="CEREVISIN-RELATED"/>
    <property type="match status" value="1"/>
</dbReference>
<dbReference type="Gene3D" id="3.40.50.200">
    <property type="entry name" value="Peptidase S8/S53 domain"/>
    <property type="match status" value="1"/>
</dbReference>
<dbReference type="Gene3D" id="2.60.40.10">
    <property type="entry name" value="Immunoglobulins"/>
    <property type="match status" value="1"/>
</dbReference>
<evidence type="ECO:0000256" key="2">
    <source>
        <dbReference type="ARBA" id="ARBA00022670"/>
    </source>
</evidence>
<evidence type="ECO:0000256" key="1">
    <source>
        <dbReference type="ARBA" id="ARBA00011073"/>
    </source>
</evidence>
<dbReference type="GO" id="GO:0006508">
    <property type="term" value="P:proteolysis"/>
    <property type="evidence" value="ECO:0007669"/>
    <property type="project" value="UniProtKB-KW"/>
</dbReference>
<evidence type="ECO:0000256" key="3">
    <source>
        <dbReference type="ARBA" id="ARBA00022801"/>
    </source>
</evidence>
<dbReference type="PANTHER" id="PTHR43806">
    <property type="entry name" value="PEPTIDASE S8"/>
    <property type="match status" value="1"/>
</dbReference>
<keyword evidence="8" id="KW-1185">Reference proteome</keyword>
<dbReference type="InterPro" id="IPR036852">
    <property type="entry name" value="Peptidase_S8/S53_dom_sf"/>
</dbReference>
<gene>
    <name evidence="7" type="ORF">J3U88_13335</name>
</gene>
<dbReference type="InterPro" id="IPR050131">
    <property type="entry name" value="Peptidase_S8_subtilisin-like"/>
</dbReference>
<dbReference type="InterPro" id="IPR013783">
    <property type="entry name" value="Ig-like_fold"/>
</dbReference>
<dbReference type="PROSITE" id="PS00138">
    <property type="entry name" value="SUBTILASE_SER"/>
    <property type="match status" value="1"/>
</dbReference>
<sequence>MIAALEAALDPDGDPATDDGADVINLSLGGPGDADDPASRAVDQAVAAGAVVVVSAGNDGHTPWQIGSPGAARDAITVGAVDAGGAMAWYSSFGPALPDIPKPDITALGDVESTVPGGGSFLMSGTSMASPAVAGAAALIRQAYPELDPQAVKSLLQAGADPIDGLRYYQQGSGVLNIERSLTTDVTADRGLLNFGRLDHGADQLEQQQHLSFTNRGDEPVTIALPSLPARDGLAVTVSPSEQRVAPGESAQFTVGLQVDNAAEATQVVLIATDRDGNQERRTVRLGAGAVKPVFPAALFPQQHDYQLRMLADSDAVTMVLEDGLSPGDAAYAGQGFAQLSQAQTLVNVTFDAEAVLEVGSLFPAGIPARPSTVTVTLWNADGQQGEARLELPDGRPTPTQLDTLFPDYAGNQSVSLQLTSNEGYKLSAGIRHGKTWTAGIADRFGFDNRRFYPVPARRQQEAVTLTLLNRQFTQQAMRFTARSLDGGEVWAHAQDLAPGMTTLSLSELVPFDGAYHLEISNFHNHIHTSLTLGENATRIPAVDGLALGTTLTFDRFSMLHDTRLMVGAPDSSQDSEVLVQMRDLFGRPVEKVFTLKAGETREIRAVDLLGVGFPRLDGTTLTIASRQNANLWAYGIERGLFKNPRVTTARRR</sequence>
<protein>
    <submittedName>
        <fullName evidence="7">S8 family serine peptidase</fullName>
    </submittedName>
</protein>
<organism evidence="7 8">
    <name type="scientific">Acanthopleuribacter pedis</name>
    <dbReference type="NCBI Taxonomy" id="442870"/>
    <lineage>
        <taxon>Bacteria</taxon>
        <taxon>Pseudomonadati</taxon>
        <taxon>Acidobacteriota</taxon>
        <taxon>Holophagae</taxon>
        <taxon>Acanthopleuribacterales</taxon>
        <taxon>Acanthopleuribacteraceae</taxon>
        <taxon>Acanthopleuribacter</taxon>
    </lineage>
</organism>
<evidence type="ECO:0000313" key="8">
    <source>
        <dbReference type="Proteomes" id="UP000664417"/>
    </source>
</evidence>
<evidence type="ECO:0000256" key="5">
    <source>
        <dbReference type="PROSITE-ProRule" id="PRU01240"/>
    </source>
</evidence>
<keyword evidence="4" id="KW-0720">Serine protease</keyword>
<dbReference type="GO" id="GO:0004252">
    <property type="term" value="F:serine-type endopeptidase activity"/>
    <property type="evidence" value="ECO:0007669"/>
    <property type="project" value="InterPro"/>
</dbReference>
<accession>A0A8J7QER3</accession>
<dbReference type="Pfam" id="PF00082">
    <property type="entry name" value="Peptidase_S8"/>
    <property type="match status" value="1"/>
</dbReference>
<keyword evidence="3" id="KW-0378">Hydrolase</keyword>
<evidence type="ECO:0000313" key="7">
    <source>
        <dbReference type="EMBL" id="MBO1319451.1"/>
    </source>
</evidence>
<comment type="caution">
    <text evidence="7">The sequence shown here is derived from an EMBL/GenBank/DDBJ whole genome shotgun (WGS) entry which is preliminary data.</text>
</comment>
<feature type="domain" description="Peptidase S8/S53" evidence="6">
    <location>
        <begin position="16"/>
        <end position="160"/>
    </location>
</feature>
<name>A0A8J7QER3_9BACT</name>
<dbReference type="PROSITE" id="PS51892">
    <property type="entry name" value="SUBTILASE"/>
    <property type="match status" value="1"/>
</dbReference>
<comment type="caution">
    <text evidence="5">Lacks conserved residue(s) required for the propagation of feature annotation.</text>
</comment>
<proteinExistence type="inferred from homology"/>
<keyword evidence="2" id="KW-0645">Protease</keyword>
<evidence type="ECO:0000256" key="4">
    <source>
        <dbReference type="ARBA" id="ARBA00022825"/>
    </source>
</evidence>
<comment type="similarity">
    <text evidence="1 5">Belongs to the peptidase S8 family.</text>
</comment>
<dbReference type="AlphaFoldDB" id="A0A8J7QER3"/>
<evidence type="ECO:0000259" key="6">
    <source>
        <dbReference type="Pfam" id="PF00082"/>
    </source>
</evidence>
<reference evidence="7" key="1">
    <citation type="submission" date="2021-03" db="EMBL/GenBank/DDBJ databases">
        <authorList>
            <person name="Wang G."/>
        </authorList>
    </citation>
    <scope>NUCLEOTIDE SEQUENCE</scope>
    <source>
        <strain evidence="7">KCTC 12899</strain>
    </source>
</reference>
<dbReference type="InterPro" id="IPR023828">
    <property type="entry name" value="Peptidase_S8_Ser-AS"/>
</dbReference>
<dbReference type="InterPro" id="IPR000209">
    <property type="entry name" value="Peptidase_S8/S53_dom"/>
</dbReference>